<accession>A0A9N9CND8</accession>
<evidence type="ECO:0000256" key="2">
    <source>
        <dbReference type="ARBA" id="ARBA00022771"/>
    </source>
</evidence>
<dbReference type="GO" id="GO:0008270">
    <property type="term" value="F:zinc ion binding"/>
    <property type="evidence" value="ECO:0007669"/>
    <property type="project" value="UniProtKB-KW"/>
</dbReference>
<keyword evidence="8" id="KW-1185">Reference proteome</keyword>
<feature type="domain" description="RING-type" evidence="6">
    <location>
        <begin position="136"/>
        <end position="175"/>
    </location>
</feature>
<evidence type="ECO:0000256" key="3">
    <source>
        <dbReference type="ARBA" id="ARBA00022833"/>
    </source>
</evidence>
<evidence type="ECO:0000256" key="4">
    <source>
        <dbReference type="PROSITE-ProRule" id="PRU00175"/>
    </source>
</evidence>
<evidence type="ECO:0000313" key="7">
    <source>
        <dbReference type="EMBL" id="CAG8606211.1"/>
    </source>
</evidence>
<dbReference type="Pfam" id="PF00097">
    <property type="entry name" value="zf-C3HC4"/>
    <property type="match status" value="1"/>
</dbReference>
<comment type="caution">
    <text evidence="7">The sequence shown here is derived from an EMBL/GenBank/DDBJ whole genome shotgun (WGS) entry which is preliminary data.</text>
</comment>
<dbReference type="PROSITE" id="PS50089">
    <property type="entry name" value="ZF_RING_2"/>
    <property type="match status" value="1"/>
</dbReference>
<evidence type="ECO:0000256" key="5">
    <source>
        <dbReference type="SAM" id="MobiDB-lite"/>
    </source>
</evidence>
<name>A0A9N9CND8_9GLOM</name>
<dbReference type="SUPFAM" id="SSF57850">
    <property type="entry name" value="RING/U-box"/>
    <property type="match status" value="1"/>
</dbReference>
<dbReference type="InterPro" id="IPR017907">
    <property type="entry name" value="Znf_RING_CS"/>
</dbReference>
<dbReference type="PROSITE" id="PS00518">
    <property type="entry name" value="ZF_RING_1"/>
    <property type="match status" value="1"/>
</dbReference>
<sequence>MSHNAIRFKIPYSELAISKNKEKSYVLTSALSKKKNKAKNFSRTAKLYNKNNGNGSCNNNSPISRPKISMQVIQSSPAISGTTVEGTDDIQLQAVIPDSDENSNSEKEQGPSSDSDISQETLDIQTDRNEDDTSHCPICLHSIVNLSYLYPCYHCYCFSCIRQWLTVVVQCPLCKKSADFIIHDVDEAKGTFERLQLSQDSKSDKHYQPSSLSDQAWDSEDGAVSLSMSGLHQRRRVYTNNLHVMNFPAHLNGDRLIYKSDMDRLEHFVERELRVLMPDHYDELIKEYVMSLLLLPAEKGMLWSEVVKSLSPWLGEFSRKFLEEIWIFTASAMNLEMWDRTALYGQKETVI</sequence>
<dbReference type="AlphaFoldDB" id="A0A9N9CND8"/>
<dbReference type="SMART" id="SM00184">
    <property type="entry name" value="RING"/>
    <property type="match status" value="1"/>
</dbReference>
<feature type="region of interest" description="Disordered" evidence="5">
    <location>
        <begin position="95"/>
        <end position="119"/>
    </location>
</feature>
<dbReference type="PANTHER" id="PTHR47692">
    <property type="entry name" value="RING/U-BOX SUPERFAMILY PROTEIN"/>
    <property type="match status" value="1"/>
</dbReference>
<organism evidence="7 8">
    <name type="scientific">Paraglomus brasilianum</name>
    <dbReference type="NCBI Taxonomy" id="144538"/>
    <lineage>
        <taxon>Eukaryota</taxon>
        <taxon>Fungi</taxon>
        <taxon>Fungi incertae sedis</taxon>
        <taxon>Mucoromycota</taxon>
        <taxon>Glomeromycotina</taxon>
        <taxon>Glomeromycetes</taxon>
        <taxon>Paraglomerales</taxon>
        <taxon>Paraglomeraceae</taxon>
        <taxon>Paraglomus</taxon>
    </lineage>
</organism>
<dbReference type="InterPro" id="IPR018957">
    <property type="entry name" value="Znf_C3HC4_RING-type"/>
</dbReference>
<dbReference type="OrthoDB" id="21204at2759"/>
<protein>
    <submittedName>
        <fullName evidence="7">5337_t:CDS:1</fullName>
    </submittedName>
</protein>
<keyword evidence="1" id="KW-0479">Metal-binding</keyword>
<dbReference type="EMBL" id="CAJVPI010001309">
    <property type="protein sequence ID" value="CAG8606211.1"/>
    <property type="molecule type" value="Genomic_DNA"/>
</dbReference>
<dbReference type="Proteomes" id="UP000789739">
    <property type="component" value="Unassembled WGS sequence"/>
</dbReference>
<evidence type="ECO:0000256" key="1">
    <source>
        <dbReference type="ARBA" id="ARBA00022723"/>
    </source>
</evidence>
<reference evidence="7" key="1">
    <citation type="submission" date="2021-06" db="EMBL/GenBank/DDBJ databases">
        <authorList>
            <person name="Kallberg Y."/>
            <person name="Tangrot J."/>
            <person name="Rosling A."/>
        </authorList>
    </citation>
    <scope>NUCLEOTIDE SEQUENCE</scope>
    <source>
        <strain evidence="7">BR232B</strain>
    </source>
</reference>
<keyword evidence="2 4" id="KW-0863">Zinc-finger</keyword>
<gene>
    <name evidence="7" type="ORF">PBRASI_LOCUS7915</name>
</gene>
<dbReference type="Gene3D" id="3.30.40.10">
    <property type="entry name" value="Zinc/RING finger domain, C3HC4 (zinc finger)"/>
    <property type="match status" value="1"/>
</dbReference>
<dbReference type="InterPro" id="IPR013083">
    <property type="entry name" value="Znf_RING/FYVE/PHD"/>
</dbReference>
<evidence type="ECO:0000313" key="8">
    <source>
        <dbReference type="Proteomes" id="UP000789739"/>
    </source>
</evidence>
<feature type="compositionally biased region" description="Polar residues" evidence="5">
    <location>
        <begin position="110"/>
        <end position="119"/>
    </location>
</feature>
<proteinExistence type="predicted"/>
<keyword evidence="3" id="KW-0862">Zinc</keyword>
<dbReference type="InterPro" id="IPR001841">
    <property type="entry name" value="Znf_RING"/>
</dbReference>
<evidence type="ECO:0000259" key="6">
    <source>
        <dbReference type="PROSITE" id="PS50089"/>
    </source>
</evidence>
<dbReference type="PANTHER" id="PTHR47692:SF2">
    <property type="entry name" value="ZINC FINGER RING-TYPE DOMAIN CONTAINING PROTEIN"/>
    <property type="match status" value="1"/>
</dbReference>